<dbReference type="PANTHER" id="PTHR35176:SF6">
    <property type="entry name" value="HEME OXYGENASE HI_0854-RELATED"/>
    <property type="match status" value="1"/>
</dbReference>
<dbReference type="InterPro" id="IPR019920">
    <property type="entry name" value="F420-binding_dom_put"/>
</dbReference>
<proteinExistence type="predicted"/>
<reference evidence="3 4" key="1">
    <citation type="journal article" date="2013" name="Int. J. Syst. Evol. Microbiol.">
        <title>Ilumatobacter nonamiense sp. nov. and Ilumatobacter coccineum sp. nov., isolated from seashore sand.</title>
        <authorList>
            <person name="Matsumoto A."/>
            <person name="Kasai H."/>
            <person name="Matsuo Y."/>
            <person name="Shizuri Y."/>
            <person name="Ichikawa N."/>
            <person name="Fujita N."/>
            <person name="Omura S."/>
            <person name="Takahashi Y."/>
        </authorList>
    </citation>
    <scope>NUCLEOTIDE SEQUENCE [LARGE SCALE GENOMIC DNA]</scope>
    <source>
        <strain evidence="4">NBRC 103263 / KCTC 29153 / YM16-304</strain>
    </source>
</reference>
<dbReference type="RefSeq" id="WP_015442984.1">
    <property type="nucleotide sequence ID" value="NC_020520.1"/>
</dbReference>
<sequence>MKLPEAYFDLLDAPVNGLLATVMSSGAPQVSPVWFLRDGDEILVSSVGGRLRERHVSANPSVAFTVVDPRNLMRYIEIRGTMTVTADPTASTRDAVCRKHGFEDGTAFDKPGTPRITLRLTPTFVVEH</sequence>
<protein>
    <recommendedName>
        <fullName evidence="2">Pyridoxamine 5'-phosphate oxidase N-terminal domain-containing protein</fullName>
    </recommendedName>
</protein>
<evidence type="ECO:0000313" key="3">
    <source>
        <dbReference type="EMBL" id="BAN03737.1"/>
    </source>
</evidence>
<dbReference type="InterPro" id="IPR052019">
    <property type="entry name" value="F420H2_bilvrd_red/Heme_oxyg"/>
</dbReference>
<gene>
    <name evidence="3" type="ORF">YM304_34230</name>
</gene>
<organism evidence="3 4">
    <name type="scientific">Ilumatobacter coccineus (strain NBRC 103263 / KCTC 29153 / YM16-304)</name>
    <dbReference type="NCBI Taxonomy" id="1313172"/>
    <lineage>
        <taxon>Bacteria</taxon>
        <taxon>Bacillati</taxon>
        <taxon>Actinomycetota</taxon>
        <taxon>Acidimicrobiia</taxon>
        <taxon>Acidimicrobiales</taxon>
        <taxon>Ilumatobacteraceae</taxon>
        <taxon>Ilumatobacter</taxon>
    </lineage>
</organism>
<dbReference type="InterPro" id="IPR012349">
    <property type="entry name" value="Split_barrel_FMN-bd"/>
</dbReference>
<dbReference type="NCBIfam" id="TIGR03618">
    <property type="entry name" value="Rv1155_F420"/>
    <property type="match status" value="1"/>
</dbReference>
<evidence type="ECO:0000313" key="4">
    <source>
        <dbReference type="Proteomes" id="UP000011863"/>
    </source>
</evidence>
<dbReference type="Pfam" id="PF01243">
    <property type="entry name" value="PNPOx_N"/>
    <property type="match status" value="1"/>
</dbReference>
<dbReference type="InterPro" id="IPR011576">
    <property type="entry name" value="Pyridox_Oxase_N"/>
</dbReference>
<dbReference type="Gene3D" id="2.30.110.10">
    <property type="entry name" value="Electron Transport, Fmn-binding Protein, Chain A"/>
    <property type="match status" value="1"/>
</dbReference>
<evidence type="ECO:0000259" key="2">
    <source>
        <dbReference type="Pfam" id="PF01243"/>
    </source>
</evidence>
<dbReference type="PANTHER" id="PTHR35176">
    <property type="entry name" value="HEME OXYGENASE HI_0854-RELATED"/>
    <property type="match status" value="1"/>
</dbReference>
<feature type="domain" description="Pyridoxamine 5'-phosphate oxidase N-terminal" evidence="2">
    <location>
        <begin position="3"/>
        <end position="90"/>
    </location>
</feature>
<dbReference type="GO" id="GO:0016627">
    <property type="term" value="F:oxidoreductase activity, acting on the CH-CH group of donors"/>
    <property type="evidence" value="ECO:0007669"/>
    <property type="project" value="TreeGrafter"/>
</dbReference>
<dbReference type="AlphaFoldDB" id="A0A6C7EAH7"/>
<dbReference type="Proteomes" id="UP000011863">
    <property type="component" value="Chromosome"/>
</dbReference>
<keyword evidence="1" id="KW-0560">Oxidoreductase</keyword>
<dbReference type="EMBL" id="AP012057">
    <property type="protein sequence ID" value="BAN03737.1"/>
    <property type="molecule type" value="Genomic_DNA"/>
</dbReference>
<name>A0A6C7EAH7_ILUCY</name>
<dbReference type="GO" id="GO:0005829">
    <property type="term" value="C:cytosol"/>
    <property type="evidence" value="ECO:0007669"/>
    <property type="project" value="TreeGrafter"/>
</dbReference>
<keyword evidence="4" id="KW-1185">Reference proteome</keyword>
<accession>A0A6C7EAH7</accession>
<dbReference type="SUPFAM" id="SSF50475">
    <property type="entry name" value="FMN-binding split barrel"/>
    <property type="match status" value="1"/>
</dbReference>
<dbReference type="KEGG" id="aym:YM304_34230"/>
<dbReference type="GO" id="GO:0070967">
    <property type="term" value="F:coenzyme F420 binding"/>
    <property type="evidence" value="ECO:0007669"/>
    <property type="project" value="TreeGrafter"/>
</dbReference>
<evidence type="ECO:0000256" key="1">
    <source>
        <dbReference type="ARBA" id="ARBA00023002"/>
    </source>
</evidence>